<dbReference type="RefSeq" id="WP_202920864.1">
    <property type="nucleotide sequence ID" value="NZ_CP036273.1"/>
</dbReference>
<gene>
    <name evidence="2" type="ORF">ETAA1_26680</name>
</gene>
<dbReference type="AlphaFoldDB" id="A0A517XT94"/>
<proteinExistence type="predicted"/>
<dbReference type="Proteomes" id="UP000319576">
    <property type="component" value="Chromosome"/>
</dbReference>
<sequence length="163" mass="17261">MPTTLPRPELITDLDPKAALPAVRALANIMDRAVTIPGTRVSFGLDALLGLIPGVGDTVSSLVGSYIILVAHRLGAPTSVLMRMGLNQLIDALVGIVPFAGDLLDLGFKANVKNARLLEQTLEDPHRARRGSTWVVVGLLLVVFAIGAGTALLGYWLLSKLFS</sequence>
<accession>A0A517XT94</accession>
<dbReference type="KEGG" id="uli:ETAA1_26680"/>
<dbReference type="Pfam" id="PF13430">
    <property type="entry name" value="DUF4112"/>
    <property type="match status" value="1"/>
</dbReference>
<feature type="transmembrane region" description="Helical" evidence="1">
    <location>
        <begin position="134"/>
        <end position="158"/>
    </location>
</feature>
<evidence type="ECO:0000256" key="1">
    <source>
        <dbReference type="SAM" id="Phobius"/>
    </source>
</evidence>
<keyword evidence="1" id="KW-1133">Transmembrane helix</keyword>
<reference evidence="2 3" key="1">
    <citation type="submission" date="2019-02" db="EMBL/GenBank/DDBJ databases">
        <title>Deep-cultivation of Planctomycetes and their phenomic and genomic characterization uncovers novel biology.</title>
        <authorList>
            <person name="Wiegand S."/>
            <person name="Jogler M."/>
            <person name="Boedeker C."/>
            <person name="Pinto D."/>
            <person name="Vollmers J."/>
            <person name="Rivas-Marin E."/>
            <person name="Kohn T."/>
            <person name="Peeters S.H."/>
            <person name="Heuer A."/>
            <person name="Rast P."/>
            <person name="Oberbeckmann S."/>
            <person name="Bunk B."/>
            <person name="Jeske O."/>
            <person name="Meyerdierks A."/>
            <person name="Storesund J.E."/>
            <person name="Kallscheuer N."/>
            <person name="Luecker S."/>
            <person name="Lage O.M."/>
            <person name="Pohl T."/>
            <person name="Merkel B.J."/>
            <person name="Hornburger P."/>
            <person name="Mueller R.-W."/>
            <person name="Bruemmer F."/>
            <person name="Labrenz M."/>
            <person name="Spormann A.M."/>
            <person name="Op den Camp H."/>
            <person name="Overmann J."/>
            <person name="Amann R."/>
            <person name="Jetten M.S.M."/>
            <person name="Mascher T."/>
            <person name="Medema M.H."/>
            <person name="Devos D.P."/>
            <person name="Kaster A.-K."/>
            <person name="Ovreas L."/>
            <person name="Rohde M."/>
            <person name="Galperin M.Y."/>
            <person name="Jogler C."/>
        </authorList>
    </citation>
    <scope>NUCLEOTIDE SEQUENCE [LARGE SCALE GENOMIC DNA]</scope>
    <source>
        <strain evidence="2 3">ETA_A1</strain>
    </source>
</reference>
<evidence type="ECO:0000313" key="2">
    <source>
        <dbReference type="EMBL" id="QDU20711.1"/>
    </source>
</evidence>
<protein>
    <recommendedName>
        <fullName evidence="4">DUF4112 domain-containing protein</fullName>
    </recommendedName>
</protein>
<keyword evidence="1" id="KW-0812">Transmembrane</keyword>
<dbReference type="PANTHER" id="PTHR35519:SF2">
    <property type="entry name" value="PH DOMAIN PROTEIN"/>
    <property type="match status" value="1"/>
</dbReference>
<dbReference type="EMBL" id="CP036273">
    <property type="protein sequence ID" value="QDU20711.1"/>
    <property type="molecule type" value="Genomic_DNA"/>
</dbReference>
<evidence type="ECO:0008006" key="4">
    <source>
        <dbReference type="Google" id="ProtNLM"/>
    </source>
</evidence>
<keyword evidence="3" id="KW-1185">Reference proteome</keyword>
<dbReference type="InterPro" id="IPR025187">
    <property type="entry name" value="DUF4112"/>
</dbReference>
<dbReference type="PANTHER" id="PTHR35519">
    <property type="entry name" value="MEMBRANE PROTEINS"/>
    <property type="match status" value="1"/>
</dbReference>
<evidence type="ECO:0000313" key="3">
    <source>
        <dbReference type="Proteomes" id="UP000319576"/>
    </source>
</evidence>
<organism evidence="2 3">
    <name type="scientific">Urbifossiella limnaea</name>
    <dbReference type="NCBI Taxonomy" id="2528023"/>
    <lineage>
        <taxon>Bacteria</taxon>
        <taxon>Pseudomonadati</taxon>
        <taxon>Planctomycetota</taxon>
        <taxon>Planctomycetia</taxon>
        <taxon>Gemmatales</taxon>
        <taxon>Gemmataceae</taxon>
        <taxon>Urbifossiella</taxon>
    </lineage>
</organism>
<keyword evidence="1" id="KW-0472">Membrane</keyword>
<name>A0A517XT94_9BACT</name>